<comment type="subcellular location">
    <subcellularLocation>
        <location evidence="1">Membrane</location>
        <topology evidence="1">Multi-pass membrane protein</topology>
    </subcellularLocation>
</comment>
<accession>A0A6A6SSP6</accession>
<sequence length="554" mass="59023">MSQTTISEEMADSLEKRPRDAPEVSEVDEDEYPGSLHLTVILIALAFSIFLASLDLTIISTAIPKITERFHSLADVGWYGSAMSFPVAATQSFWGKCFKYYPMKIVFLASIFIFEVGSLVCAVSPNSPTFIAGRAIAGTGAAGTMSGCFIVINFCCRPKFRPAATSVLSATYALASVVGPPIGGALTDKVSWRWCFYINLPLGAVAAGAFIWAFKAPKSATPAKASGREKLLQMDFLGVVFISGTAVCLTLAMRWAGAEKSWQSSEVIGTLVGTGLLAIAFVVDQWYQGERALVMPSLLKNRTILVGAIFEFFISGAFYVALFYLPIYFQVVKGASAIGSGVRLIPLVLTLTLTQVALGGVITVTGIFNPFLIAGPAIAAVAGGLLYMLDVETSTGQWIGYQILLGIGVGFCLTIPLMLAGIVVKPKDVSTATAVMIFAQSIGGALTLAAAQGIFQNELLKTLRRTAPDLNPMTVLSLGASNDVAKALPAEKLGEVLEAYAVAVQRTFILTIPIAGIAFFVSFFHPWFKYHKPDEASGKASTETAEDEMEVKVV</sequence>
<protein>
    <submittedName>
        <fullName evidence="9">MFS general substrate transporter</fullName>
    </submittedName>
</protein>
<keyword evidence="3 7" id="KW-0812">Transmembrane</keyword>
<proteinExistence type="predicted"/>
<feature type="region of interest" description="Disordered" evidence="6">
    <location>
        <begin position="1"/>
        <end position="28"/>
    </location>
</feature>
<feature type="transmembrane region" description="Helical" evidence="7">
    <location>
        <begin position="36"/>
        <end position="59"/>
    </location>
</feature>
<keyword evidence="4 7" id="KW-1133">Transmembrane helix</keyword>
<feature type="transmembrane region" description="Helical" evidence="7">
    <location>
        <begin position="105"/>
        <end position="125"/>
    </location>
</feature>
<organism evidence="9 10">
    <name type="scientific">Lophiostoma macrostomum CBS 122681</name>
    <dbReference type="NCBI Taxonomy" id="1314788"/>
    <lineage>
        <taxon>Eukaryota</taxon>
        <taxon>Fungi</taxon>
        <taxon>Dikarya</taxon>
        <taxon>Ascomycota</taxon>
        <taxon>Pezizomycotina</taxon>
        <taxon>Dothideomycetes</taxon>
        <taxon>Pleosporomycetidae</taxon>
        <taxon>Pleosporales</taxon>
        <taxon>Lophiostomataceae</taxon>
        <taxon>Lophiostoma</taxon>
    </lineage>
</organism>
<dbReference type="InterPro" id="IPR036259">
    <property type="entry name" value="MFS_trans_sf"/>
</dbReference>
<dbReference type="SUPFAM" id="SSF103473">
    <property type="entry name" value="MFS general substrate transporter"/>
    <property type="match status" value="1"/>
</dbReference>
<keyword evidence="10" id="KW-1185">Reference proteome</keyword>
<feature type="transmembrane region" description="Helical" evidence="7">
    <location>
        <begin position="344"/>
        <end position="364"/>
    </location>
</feature>
<feature type="compositionally biased region" description="Acidic residues" evidence="6">
    <location>
        <begin position="544"/>
        <end position="554"/>
    </location>
</feature>
<dbReference type="EMBL" id="MU004469">
    <property type="protein sequence ID" value="KAF2650057.1"/>
    <property type="molecule type" value="Genomic_DNA"/>
</dbReference>
<dbReference type="PANTHER" id="PTHR23501">
    <property type="entry name" value="MAJOR FACILITATOR SUPERFAMILY"/>
    <property type="match status" value="1"/>
</dbReference>
<feature type="transmembrane region" description="Helical" evidence="7">
    <location>
        <begin position="401"/>
        <end position="423"/>
    </location>
</feature>
<dbReference type="OrthoDB" id="10021397at2759"/>
<dbReference type="CDD" id="cd17502">
    <property type="entry name" value="MFS_Azr1_MDR_like"/>
    <property type="match status" value="1"/>
</dbReference>
<feature type="transmembrane region" description="Helical" evidence="7">
    <location>
        <begin position="131"/>
        <end position="156"/>
    </location>
</feature>
<feature type="transmembrane region" description="Helical" evidence="7">
    <location>
        <begin position="194"/>
        <end position="214"/>
    </location>
</feature>
<evidence type="ECO:0000256" key="6">
    <source>
        <dbReference type="SAM" id="MobiDB-lite"/>
    </source>
</evidence>
<feature type="transmembrane region" description="Helical" evidence="7">
    <location>
        <begin position="371"/>
        <end position="389"/>
    </location>
</feature>
<evidence type="ECO:0000256" key="2">
    <source>
        <dbReference type="ARBA" id="ARBA00022448"/>
    </source>
</evidence>
<dbReference type="GO" id="GO:0005886">
    <property type="term" value="C:plasma membrane"/>
    <property type="evidence" value="ECO:0007669"/>
    <property type="project" value="TreeGrafter"/>
</dbReference>
<feature type="domain" description="Major facilitator superfamily (MFS) profile" evidence="8">
    <location>
        <begin position="41"/>
        <end position="530"/>
    </location>
</feature>
<dbReference type="Gene3D" id="1.20.1250.20">
    <property type="entry name" value="MFS general substrate transporter like domains"/>
    <property type="match status" value="1"/>
</dbReference>
<keyword evidence="2" id="KW-0813">Transport</keyword>
<feature type="transmembrane region" description="Helical" evidence="7">
    <location>
        <begin position="508"/>
        <end position="528"/>
    </location>
</feature>
<keyword evidence="5 7" id="KW-0472">Membrane</keyword>
<evidence type="ECO:0000259" key="8">
    <source>
        <dbReference type="PROSITE" id="PS50850"/>
    </source>
</evidence>
<evidence type="ECO:0000256" key="1">
    <source>
        <dbReference type="ARBA" id="ARBA00004141"/>
    </source>
</evidence>
<feature type="compositionally biased region" description="Basic and acidic residues" evidence="6">
    <location>
        <begin position="13"/>
        <end position="22"/>
    </location>
</feature>
<gene>
    <name evidence="9" type="ORF">K491DRAFT_639815</name>
</gene>
<evidence type="ECO:0000256" key="7">
    <source>
        <dbReference type="SAM" id="Phobius"/>
    </source>
</evidence>
<evidence type="ECO:0000313" key="10">
    <source>
        <dbReference type="Proteomes" id="UP000799324"/>
    </source>
</evidence>
<name>A0A6A6SSP6_9PLEO</name>
<feature type="region of interest" description="Disordered" evidence="6">
    <location>
        <begin position="534"/>
        <end position="554"/>
    </location>
</feature>
<evidence type="ECO:0000256" key="3">
    <source>
        <dbReference type="ARBA" id="ARBA00022692"/>
    </source>
</evidence>
<dbReference type="AlphaFoldDB" id="A0A6A6SSP6"/>
<feature type="transmembrane region" description="Helical" evidence="7">
    <location>
        <begin position="267"/>
        <end position="283"/>
    </location>
</feature>
<dbReference type="FunFam" id="1.20.1250.20:FF:000196">
    <property type="entry name" value="MFS toxin efflux pump (AflT)"/>
    <property type="match status" value="1"/>
</dbReference>
<dbReference type="PANTHER" id="PTHR23501:SF177">
    <property type="entry name" value="MAJOR FACILITATOR SUPERFAMILY (MFS) PROFILE DOMAIN-CONTAINING PROTEIN-RELATED"/>
    <property type="match status" value="1"/>
</dbReference>
<reference evidence="9" key="1">
    <citation type="journal article" date="2020" name="Stud. Mycol.">
        <title>101 Dothideomycetes genomes: a test case for predicting lifestyles and emergence of pathogens.</title>
        <authorList>
            <person name="Haridas S."/>
            <person name="Albert R."/>
            <person name="Binder M."/>
            <person name="Bloem J."/>
            <person name="Labutti K."/>
            <person name="Salamov A."/>
            <person name="Andreopoulos B."/>
            <person name="Baker S."/>
            <person name="Barry K."/>
            <person name="Bills G."/>
            <person name="Bluhm B."/>
            <person name="Cannon C."/>
            <person name="Castanera R."/>
            <person name="Culley D."/>
            <person name="Daum C."/>
            <person name="Ezra D."/>
            <person name="Gonzalez J."/>
            <person name="Henrissat B."/>
            <person name="Kuo A."/>
            <person name="Liang C."/>
            <person name="Lipzen A."/>
            <person name="Lutzoni F."/>
            <person name="Magnuson J."/>
            <person name="Mondo S."/>
            <person name="Nolan M."/>
            <person name="Ohm R."/>
            <person name="Pangilinan J."/>
            <person name="Park H.-J."/>
            <person name="Ramirez L."/>
            <person name="Alfaro M."/>
            <person name="Sun H."/>
            <person name="Tritt A."/>
            <person name="Yoshinaga Y."/>
            <person name="Zwiers L.-H."/>
            <person name="Turgeon B."/>
            <person name="Goodwin S."/>
            <person name="Spatafora J."/>
            <person name="Crous P."/>
            <person name="Grigoriev I."/>
        </authorList>
    </citation>
    <scope>NUCLEOTIDE SEQUENCE</scope>
    <source>
        <strain evidence="9">CBS 122681</strain>
    </source>
</reference>
<evidence type="ECO:0000256" key="5">
    <source>
        <dbReference type="ARBA" id="ARBA00023136"/>
    </source>
</evidence>
<evidence type="ECO:0000313" key="9">
    <source>
        <dbReference type="EMBL" id="KAF2650057.1"/>
    </source>
</evidence>
<dbReference type="GO" id="GO:0022857">
    <property type="term" value="F:transmembrane transporter activity"/>
    <property type="evidence" value="ECO:0007669"/>
    <property type="project" value="InterPro"/>
</dbReference>
<dbReference type="InterPro" id="IPR011701">
    <property type="entry name" value="MFS"/>
</dbReference>
<feature type="transmembrane region" description="Helical" evidence="7">
    <location>
        <begin position="235"/>
        <end position="255"/>
    </location>
</feature>
<evidence type="ECO:0000256" key="4">
    <source>
        <dbReference type="ARBA" id="ARBA00022989"/>
    </source>
</evidence>
<dbReference type="PROSITE" id="PS50850">
    <property type="entry name" value="MFS"/>
    <property type="match status" value="1"/>
</dbReference>
<feature type="transmembrane region" description="Helical" evidence="7">
    <location>
        <begin position="435"/>
        <end position="455"/>
    </location>
</feature>
<feature type="transmembrane region" description="Helical" evidence="7">
    <location>
        <begin position="304"/>
        <end position="324"/>
    </location>
</feature>
<feature type="transmembrane region" description="Helical" evidence="7">
    <location>
        <begin position="163"/>
        <end position="182"/>
    </location>
</feature>
<dbReference type="InterPro" id="IPR020846">
    <property type="entry name" value="MFS_dom"/>
</dbReference>
<dbReference type="Pfam" id="PF07690">
    <property type="entry name" value="MFS_1"/>
    <property type="match status" value="1"/>
</dbReference>
<dbReference type="Proteomes" id="UP000799324">
    <property type="component" value="Unassembled WGS sequence"/>
</dbReference>